<dbReference type="Gene3D" id="1.20.1250.20">
    <property type="entry name" value="MFS general substrate transporter like domains"/>
    <property type="match status" value="2"/>
</dbReference>
<name>D4YVL6_9LACO</name>
<feature type="transmembrane region" description="Helical" evidence="6">
    <location>
        <begin position="118"/>
        <end position="139"/>
    </location>
</feature>
<evidence type="ECO:0000256" key="2">
    <source>
        <dbReference type="ARBA" id="ARBA00022448"/>
    </source>
</evidence>
<dbReference type="EMBL" id="ADNY01000066">
    <property type="protein sequence ID" value="EFG54812.1"/>
    <property type="molecule type" value="Genomic_DNA"/>
</dbReference>
<gene>
    <name evidence="8" type="ORF">HMPREF0493_1577</name>
</gene>
<keyword evidence="2" id="KW-0813">Transport</keyword>
<keyword evidence="5 6" id="KW-0472">Membrane</keyword>
<dbReference type="PANTHER" id="PTHR23501">
    <property type="entry name" value="MAJOR FACILITATOR SUPERFAMILY"/>
    <property type="match status" value="1"/>
</dbReference>
<proteinExistence type="predicted"/>
<dbReference type="Pfam" id="PF07690">
    <property type="entry name" value="MFS_1"/>
    <property type="match status" value="1"/>
</dbReference>
<evidence type="ECO:0000256" key="6">
    <source>
        <dbReference type="SAM" id="Phobius"/>
    </source>
</evidence>
<keyword evidence="3 6" id="KW-0812">Transmembrane</keyword>
<feature type="transmembrane region" description="Helical" evidence="6">
    <location>
        <begin position="365"/>
        <end position="386"/>
    </location>
</feature>
<feature type="transmembrane region" description="Helical" evidence="6">
    <location>
        <begin position="210"/>
        <end position="231"/>
    </location>
</feature>
<feature type="transmembrane region" description="Helical" evidence="6">
    <location>
        <begin position="338"/>
        <end position="359"/>
    </location>
</feature>
<sequence length="504" mass="54952">MCNTCVFFFQKAGQIMTQKQIKMVTIALMLGNVMAGLDGTITNTAIPAIVSNLHGIQFMGWIVAVYLLGMSVSIPIWTKIGEKITNKAAFQISLLLFVLGSALEGIAPNIYFFLVSRMIMGIGGGGMGSLPYIIAGYVFKNIKRRTQILGLLTASFNGAAILGPLVGGYLIDALSWRWVFYINIPIGVIALLICLIFYKPVSPKTSPVFDLPGAGLLVSSLILFLLGIQLLGITSNWIVALLILISIAATFAFFKREKRAQNPIIPLTIFKKHDLNGDFMLFAFTWGAYIAINAYLPMWAQALLGMSALAGGMTLIPNSIVEITASQTVATIQEHVRTFTLVMIGIITMLISSGGMFLATLQTPLWLLTVLAAFSGIGVGFIFVALQVKVQVDAGMKDMPTATSTSYLIRILAQTMMAAIYGVIMNLSLEHGIANHRDITMSTMNKLSDATTAKTLPQHLLPEMRVIFHSGIKEIMLVSCILLFIATALNFYYNWKKSSQKYLS</sequence>
<evidence type="ECO:0000256" key="1">
    <source>
        <dbReference type="ARBA" id="ARBA00004651"/>
    </source>
</evidence>
<feature type="transmembrane region" description="Helical" evidence="6">
    <location>
        <begin position="407"/>
        <end position="429"/>
    </location>
</feature>
<evidence type="ECO:0000256" key="3">
    <source>
        <dbReference type="ARBA" id="ARBA00022692"/>
    </source>
</evidence>
<dbReference type="Proteomes" id="UP000004069">
    <property type="component" value="Unassembled WGS sequence"/>
</dbReference>
<reference evidence="8 9" key="1">
    <citation type="submission" date="2010-04" db="EMBL/GenBank/DDBJ databases">
        <authorList>
            <person name="Muzny D."/>
            <person name="Qin X."/>
            <person name="Deng J."/>
            <person name="Jiang H."/>
            <person name="Liu Y."/>
            <person name="Qu J."/>
            <person name="Song X.-Z."/>
            <person name="Zhang L."/>
            <person name="Thornton R."/>
            <person name="Coyle M."/>
            <person name="Francisco L."/>
            <person name="Jackson L."/>
            <person name="Javaid M."/>
            <person name="Korchina V."/>
            <person name="Kovar C."/>
            <person name="Mata R."/>
            <person name="Mathew T."/>
            <person name="Ngo R."/>
            <person name="Nguyen L."/>
            <person name="Nguyen N."/>
            <person name="Okwuonu G."/>
            <person name="Ongeri F."/>
            <person name="Pham C."/>
            <person name="Simmons D."/>
            <person name="Wilczek-Boney K."/>
            <person name="Hale W."/>
            <person name="Jakkamsetti A."/>
            <person name="Pham P."/>
            <person name="Ruth R."/>
            <person name="San Lucas F."/>
            <person name="Warren J."/>
            <person name="Zhang J."/>
            <person name="Zhao Z."/>
            <person name="Zhou C."/>
            <person name="Zhu D."/>
            <person name="Lee S."/>
            <person name="Bess C."/>
            <person name="Blankenburg K."/>
            <person name="Forbes L."/>
            <person name="Fu Q."/>
            <person name="Gubbala S."/>
            <person name="Hirani K."/>
            <person name="Jayaseelan J.C."/>
            <person name="Lara F."/>
            <person name="Munidasa M."/>
            <person name="Palculict T."/>
            <person name="Patil S."/>
            <person name="Pu L.-L."/>
            <person name="Saada N."/>
            <person name="Tang L."/>
            <person name="Weissenberger G."/>
            <person name="Zhu Y."/>
            <person name="Hemphill L."/>
            <person name="Shang Y."/>
            <person name="Youmans B."/>
            <person name="Ayvaz T."/>
            <person name="Ross M."/>
            <person name="Santibanez J."/>
            <person name="Aqrawi P."/>
            <person name="Gross S."/>
            <person name="Joshi V."/>
            <person name="Fowler G."/>
            <person name="Nazareth L."/>
            <person name="Reid J."/>
            <person name="Worley K."/>
            <person name="Petrosino J."/>
            <person name="Highlander S."/>
            <person name="Gibbs R."/>
        </authorList>
    </citation>
    <scope>NUCLEOTIDE SEQUENCE [LARGE SCALE GENOMIC DNA]</scope>
    <source>
        <strain evidence="8 9">DSM 11664</strain>
    </source>
</reference>
<dbReference type="PANTHER" id="PTHR23501:SF191">
    <property type="entry name" value="VACUOLAR BASIC AMINO ACID TRANSPORTER 4"/>
    <property type="match status" value="1"/>
</dbReference>
<organism evidence="8 9">
    <name type="scientific">Lactobacillus amylolyticus DSM 11664</name>
    <dbReference type="NCBI Taxonomy" id="585524"/>
    <lineage>
        <taxon>Bacteria</taxon>
        <taxon>Bacillati</taxon>
        <taxon>Bacillota</taxon>
        <taxon>Bacilli</taxon>
        <taxon>Lactobacillales</taxon>
        <taxon>Lactobacillaceae</taxon>
        <taxon>Lactobacillus</taxon>
    </lineage>
</organism>
<feature type="transmembrane region" description="Helical" evidence="6">
    <location>
        <begin position="89"/>
        <end position="112"/>
    </location>
</feature>
<comment type="subcellular location">
    <subcellularLocation>
        <location evidence="1">Cell membrane</location>
        <topology evidence="1">Multi-pass membrane protein</topology>
    </subcellularLocation>
</comment>
<feature type="transmembrane region" description="Helical" evidence="6">
    <location>
        <begin position="475"/>
        <end position="495"/>
    </location>
</feature>
<dbReference type="eggNOG" id="COG2814">
    <property type="taxonomic scope" value="Bacteria"/>
</dbReference>
<keyword evidence="4 6" id="KW-1133">Transmembrane helix</keyword>
<feature type="transmembrane region" description="Helical" evidence="6">
    <location>
        <begin position="58"/>
        <end position="77"/>
    </location>
</feature>
<evidence type="ECO:0000259" key="7">
    <source>
        <dbReference type="PROSITE" id="PS50850"/>
    </source>
</evidence>
<evidence type="ECO:0000313" key="8">
    <source>
        <dbReference type="EMBL" id="EFG54812.1"/>
    </source>
</evidence>
<dbReference type="InterPro" id="IPR011701">
    <property type="entry name" value="MFS"/>
</dbReference>
<feature type="domain" description="Major facilitator superfamily (MFS) profile" evidence="7">
    <location>
        <begin position="24"/>
        <end position="498"/>
    </location>
</feature>
<feature type="transmembrane region" description="Helical" evidence="6">
    <location>
        <begin position="298"/>
        <end position="317"/>
    </location>
</feature>
<dbReference type="STRING" id="83683.B1745_05260"/>
<accession>D4YVL6</accession>
<comment type="caution">
    <text evidence="8">The sequence shown here is derived from an EMBL/GenBank/DDBJ whole genome shotgun (WGS) entry which is preliminary data.</text>
</comment>
<dbReference type="InterPro" id="IPR036259">
    <property type="entry name" value="MFS_trans_sf"/>
</dbReference>
<feature type="transmembrane region" description="Helical" evidence="6">
    <location>
        <begin position="24"/>
        <end position="46"/>
    </location>
</feature>
<dbReference type="PROSITE" id="PS50850">
    <property type="entry name" value="MFS"/>
    <property type="match status" value="1"/>
</dbReference>
<evidence type="ECO:0000256" key="5">
    <source>
        <dbReference type="ARBA" id="ARBA00023136"/>
    </source>
</evidence>
<dbReference type="InterPro" id="IPR020846">
    <property type="entry name" value="MFS_dom"/>
</dbReference>
<feature type="transmembrane region" description="Helical" evidence="6">
    <location>
        <begin position="237"/>
        <end position="254"/>
    </location>
</feature>
<feature type="transmembrane region" description="Helical" evidence="6">
    <location>
        <begin position="151"/>
        <end position="172"/>
    </location>
</feature>
<evidence type="ECO:0000256" key="4">
    <source>
        <dbReference type="ARBA" id="ARBA00022989"/>
    </source>
</evidence>
<feature type="transmembrane region" description="Helical" evidence="6">
    <location>
        <begin position="275"/>
        <end position="292"/>
    </location>
</feature>
<feature type="transmembrane region" description="Helical" evidence="6">
    <location>
        <begin position="178"/>
        <end position="198"/>
    </location>
</feature>
<dbReference type="GO" id="GO:0022857">
    <property type="term" value="F:transmembrane transporter activity"/>
    <property type="evidence" value="ECO:0007669"/>
    <property type="project" value="InterPro"/>
</dbReference>
<dbReference type="GO" id="GO:0005886">
    <property type="term" value="C:plasma membrane"/>
    <property type="evidence" value="ECO:0007669"/>
    <property type="project" value="UniProtKB-SubCell"/>
</dbReference>
<keyword evidence="9" id="KW-1185">Reference proteome</keyword>
<evidence type="ECO:0000313" key="9">
    <source>
        <dbReference type="Proteomes" id="UP000004069"/>
    </source>
</evidence>
<dbReference type="SUPFAM" id="SSF103473">
    <property type="entry name" value="MFS general substrate transporter"/>
    <property type="match status" value="1"/>
</dbReference>
<dbReference type="AlphaFoldDB" id="D4YVL6"/>
<protein>
    <submittedName>
        <fullName evidence="8">Transporter, major facilitator family protein</fullName>
    </submittedName>
</protein>